<keyword evidence="6 11" id="KW-0418">Kinase</keyword>
<evidence type="ECO:0000259" key="9">
    <source>
        <dbReference type="PROSITE" id="PS50109"/>
    </source>
</evidence>
<dbReference type="PANTHER" id="PTHR34220">
    <property type="entry name" value="SENSOR HISTIDINE KINASE YPDA"/>
    <property type="match status" value="1"/>
</dbReference>
<evidence type="ECO:0000256" key="1">
    <source>
        <dbReference type="ARBA" id="ARBA00000085"/>
    </source>
</evidence>
<evidence type="ECO:0000256" key="6">
    <source>
        <dbReference type="ARBA" id="ARBA00022777"/>
    </source>
</evidence>
<comment type="catalytic activity">
    <reaction evidence="1">
        <text>ATP + protein L-histidine = ADP + protein N-phospho-L-histidine.</text>
        <dbReference type="EC" id="2.7.13.3"/>
    </reaction>
</comment>
<dbReference type="EC" id="2.7.13.3" evidence="3"/>
<keyword evidence="8" id="KW-1133">Transmembrane helix</keyword>
<dbReference type="Pfam" id="PF02518">
    <property type="entry name" value="HATPase_c"/>
    <property type="match status" value="1"/>
</dbReference>
<evidence type="ECO:0000313" key="12">
    <source>
        <dbReference type="Proteomes" id="UP000674938"/>
    </source>
</evidence>
<feature type="transmembrane region" description="Helical" evidence="8">
    <location>
        <begin position="301"/>
        <end position="322"/>
    </location>
</feature>
<keyword evidence="12" id="KW-1185">Reference proteome</keyword>
<evidence type="ECO:0000256" key="8">
    <source>
        <dbReference type="SAM" id="Phobius"/>
    </source>
</evidence>
<keyword evidence="8" id="KW-0472">Membrane</keyword>
<dbReference type="InterPro" id="IPR050640">
    <property type="entry name" value="Bact_2-comp_sensor_kinase"/>
</dbReference>
<dbReference type="GO" id="GO:0016020">
    <property type="term" value="C:membrane"/>
    <property type="evidence" value="ECO:0007669"/>
    <property type="project" value="UniProtKB-SubCell"/>
</dbReference>
<dbReference type="Gene3D" id="3.30.565.10">
    <property type="entry name" value="Histidine kinase-like ATPase, C-terminal domain"/>
    <property type="match status" value="1"/>
</dbReference>
<keyword evidence="8" id="KW-0812">Transmembrane</keyword>
<comment type="subcellular location">
    <subcellularLocation>
        <location evidence="2">Membrane</location>
    </subcellularLocation>
</comment>
<evidence type="ECO:0000256" key="3">
    <source>
        <dbReference type="ARBA" id="ARBA00012438"/>
    </source>
</evidence>
<dbReference type="PROSITE" id="PS50109">
    <property type="entry name" value="HIS_KIN"/>
    <property type="match status" value="1"/>
</dbReference>
<dbReference type="SMART" id="SM00387">
    <property type="entry name" value="HATPase_c"/>
    <property type="match status" value="1"/>
</dbReference>
<feature type="domain" description="Histidine kinase" evidence="9">
    <location>
        <begin position="489"/>
        <end position="591"/>
    </location>
</feature>
<accession>A0A940SUP4</accession>
<dbReference type="Gene3D" id="6.10.340.10">
    <property type="match status" value="1"/>
</dbReference>
<dbReference type="AlphaFoldDB" id="A0A940SUP4"/>
<feature type="transmembrane region" description="Helical" evidence="8">
    <location>
        <begin position="21"/>
        <end position="41"/>
    </location>
</feature>
<dbReference type="Proteomes" id="UP000674938">
    <property type="component" value="Unassembled WGS sequence"/>
</dbReference>
<keyword evidence="5" id="KW-0808">Transferase</keyword>
<dbReference type="InterPro" id="IPR005467">
    <property type="entry name" value="His_kinase_dom"/>
</dbReference>
<organism evidence="11 12">
    <name type="scientific">Vagococcus allomyrinae</name>
    <dbReference type="NCBI Taxonomy" id="2794353"/>
    <lineage>
        <taxon>Bacteria</taxon>
        <taxon>Bacillati</taxon>
        <taxon>Bacillota</taxon>
        <taxon>Bacilli</taxon>
        <taxon>Lactobacillales</taxon>
        <taxon>Enterococcaceae</taxon>
        <taxon>Vagococcus</taxon>
    </lineage>
</organism>
<evidence type="ECO:0000256" key="5">
    <source>
        <dbReference type="ARBA" id="ARBA00022679"/>
    </source>
</evidence>
<keyword evidence="7" id="KW-0902">Two-component regulatory system</keyword>
<dbReference type="Pfam" id="PF06580">
    <property type="entry name" value="His_kinase"/>
    <property type="match status" value="1"/>
</dbReference>
<comment type="caution">
    <text evidence="11">The sequence shown here is derived from an EMBL/GenBank/DDBJ whole genome shotgun (WGS) entry which is preliminary data.</text>
</comment>
<evidence type="ECO:0000256" key="2">
    <source>
        <dbReference type="ARBA" id="ARBA00004370"/>
    </source>
</evidence>
<keyword evidence="4" id="KW-0597">Phosphoprotein</keyword>
<protein>
    <recommendedName>
        <fullName evidence="3">histidine kinase</fullName>
        <ecNumber evidence="3">2.7.13.3</ecNumber>
    </recommendedName>
</protein>
<dbReference type="InterPro" id="IPR010559">
    <property type="entry name" value="Sig_transdc_His_kin_internal"/>
</dbReference>
<dbReference type="PROSITE" id="PS50885">
    <property type="entry name" value="HAMP"/>
    <property type="match status" value="1"/>
</dbReference>
<evidence type="ECO:0000256" key="4">
    <source>
        <dbReference type="ARBA" id="ARBA00022553"/>
    </source>
</evidence>
<dbReference type="RefSeq" id="WP_209524455.1">
    <property type="nucleotide sequence ID" value="NZ_JAEEGA010000001.1"/>
</dbReference>
<dbReference type="EMBL" id="JAEEGA010000001">
    <property type="protein sequence ID" value="MBP1039553.1"/>
    <property type="molecule type" value="Genomic_DNA"/>
</dbReference>
<dbReference type="InterPro" id="IPR003660">
    <property type="entry name" value="HAMP_dom"/>
</dbReference>
<sequence>MWRRLMTYVDKMRVKQKLLGFYIVVIVMPIILVGIYLSTGIRQNMIDTKLKDVELSSQKVQTDLANIFVTVLRVSDWIAQDPNLPLLVTPTYQETYDVYEAYNKFPVFDDYLKYYSEIENIRFIVTNPTLLTNSNVIQLTSEIETSSWYQEAVDHQGQLTWQLIQDSITQTEHLGLVRSVYHNDQLLGVLTIYVSDFLLSQVMNTSTNNEFLILNQQQLVHQSDHNSLVFDAFQEPLTATLKQNSSQAESASIIKWDKQDYHVLTGNVTLQMSLISPLSLVTVTSKQIIGQEVTQLMLTSYLIILGIFAVSLIVIIFFVNSFDFRIKQLKKSMNYVATGDFDIPKHIQGSDEISEVYEQLYVTMESLKALIETNYDHELRAKNLLIKQRDSELNRLASQINPHFLYNTLEMIRMKALKNQDPEVAEIIKLLSKLMRKSFEKNEEEVKLKDEIAFIEMYLAIQKLRFGERISYDIYATINYENYLIMPLILQSLVENAFVHGIEMKTNSGHIQVNIRESEYLEIEIIDDGIGMPSTRLRQLRAELKDHTSMRVGMINVQQRLQLYYGDDYGIEIESIEGIGTKVLVLLPLERSKEDANNHDY</sequence>
<dbReference type="PANTHER" id="PTHR34220:SF7">
    <property type="entry name" value="SENSOR HISTIDINE KINASE YPDA"/>
    <property type="match status" value="1"/>
</dbReference>
<evidence type="ECO:0000259" key="10">
    <source>
        <dbReference type="PROSITE" id="PS50885"/>
    </source>
</evidence>
<dbReference type="InterPro" id="IPR003594">
    <property type="entry name" value="HATPase_dom"/>
</dbReference>
<proteinExistence type="predicted"/>
<evidence type="ECO:0000313" key="11">
    <source>
        <dbReference type="EMBL" id="MBP1039553.1"/>
    </source>
</evidence>
<name>A0A940SUP4_9ENTE</name>
<feature type="domain" description="HAMP" evidence="10">
    <location>
        <begin position="320"/>
        <end position="372"/>
    </location>
</feature>
<evidence type="ECO:0000256" key="7">
    <source>
        <dbReference type="ARBA" id="ARBA00023012"/>
    </source>
</evidence>
<dbReference type="InterPro" id="IPR036890">
    <property type="entry name" value="HATPase_C_sf"/>
</dbReference>
<gene>
    <name evidence="11" type="ORF">I6N95_00895</name>
</gene>
<dbReference type="GO" id="GO:0000155">
    <property type="term" value="F:phosphorelay sensor kinase activity"/>
    <property type="evidence" value="ECO:0007669"/>
    <property type="project" value="InterPro"/>
</dbReference>
<reference evidence="11" key="1">
    <citation type="submission" date="2020-12" db="EMBL/GenBank/DDBJ databases">
        <title>Vagococcus allomyrinae sp. nov. and Enterococcus lavae sp. nov., isolated from the larvae of Allomyrina dichotoma.</title>
        <authorList>
            <person name="Lee S.D."/>
        </authorList>
    </citation>
    <scope>NUCLEOTIDE SEQUENCE</scope>
    <source>
        <strain evidence="11">BWB3-3</strain>
    </source>
</reference>
<dbReference type="SUPFAM" id="SSF55874">
    <property type="entry name" value="ATPase domain of HSP90 chaperone/DNA topoisomerase II/histidine kinase"/>
    <property type="match status" value="1"/>
</dbReference>